<dbReference type="OrthoDB" id="8904428at2"/>
<name>A0A4Z0BS67_9BURK</name>
<protein>
    <recommendedName>
        <fullName evidence="3">Type 4 fimbrial biogenesis protein PilX N-terminal domain-containing protein</fullName>
    </recommendedName>
</protein>
<proteinExistence type="predicted"/>
<organism evidence="1 2">
    <name type="scientific">Ramlibacter henchirensis</name>
    <dbReference type="NCBI Taxonomy" id="204072"/>
    <lineage>
        <taxon>Bacteria</taxon>
        <taxon>Pseudomonadati</taxon>
        <taxon>Pseudomonadota</taxon>
        <taxon>Betaproteobacteria</taxon>
        <taxon>Burkholderiales</taxon>
        <taxon>Comamonadaceae</taxon>
        <taxon>Ramlibacter</taxon>
    </lineage>
</organism>
<accession>A0A4Z0BS67</accession>
<evidence type="ECO:0000313" key="2">
    <source>
        <dbReference type="Proteomes" id="UP000298180"/>
    </source>
</evidence>
<dbReference type="Proteomes" id="UP000298180">
    <property type="component" value="Unassembled WGS sequence"/>
</dbReference>
<reference evidence="1 2" key="1">
    <citation type="submission" date="2019-03" db="EMBL/GenBank/DDBJ databases">
        <title>Ramlibacter henchirensis DSM 14656, whole genome shotgun sequence.</title>
        <authorList>
            <person name="Zhang X."/>
            <person name="Feng G."/>
            <person name="Zhu H."/>
        </authorList>
    </citation>
    <scope>NUCLEOTIDE SEQUENCE [LARGE SCALE GENOMIC DNA]</scope>
    <source>
        <strain evidence="1 2">DSM 14656</strain>
    </source>
</reference>
<comment type="caution">
    <text evidence="1">The sequence shown here is derived from an EMBL/GenBank/DDBJ whole genome shotgun (WGS) entry which is preliminary data.</text>
</comment>
<dbReference type="EMBL" id="SMLM01000002">
    <property type="protein sequence ID" value="TFZ02133.1"/>
    <property type="molecule type" value="Genomic_DNA"/>
</dbReference>
<gene>
    <name evidence="1" type="ORF">EZ313_12685</name>
</gene>
<dbReference type="RefSeq" id="WP_135263664.1">
    <property type="nucleotide sequence ID" value="NZ_SMLM01000002.1"/>
</dbReference>
<sequence length="165" mass="17504">MRTLPCSSRRRQRGATLVMGIVFLTLLMFSVAVAFRMSNNNLKAVGNMQSEAEAEASAERAIERLISSDTIFLAPAATNVAQDEYGVTVALGAPECIRSVAIEANTSPDSNPNIYIQNLPPGNNSGYVDTHWDIAATASGAGTGARVVVHQGVRLVMQSDPNPCP</sequence>
<evidence type="ECO:0008006" key="3">
    <source>
        <dbReference type="Google" id="ProtNLM"/>
    </source>
</evidence>
<evidence type="ECO:0000313" key="1">
    <source>
        <dbReference type="EMBL" id="TFZ02133.1"/>
    </source>
</evidence>
<keyword evidence="2" id="KW-1185">Reference proteome</keyword>
<dbReference type="AlphaFoldDB" id="A0A4Z0BS67"/>